<keyword evidence="4 5" id="KW-0472">Membrane</keyword>
<keyword evidence="8" id="KW-1185">Reference proteome</keyword>
<organism evidence="7 8">
    <name type="scientific">Amedibacterium intestinale</name>
    <dbReference type="NCBI Taxonomy" id="2583452"/>
    <lineage>
        <taxon>Bacteria</taxon>
        <taxon>Bacillati</taxon>
        <taxon>Bacillota</taxon>
        <taxon>Erysipelotrichia</taxon>
        <taxon>Erysipelotrichales</taxon>
        <taxon>Erysipelotrichaceae</taxon>
        <taxon>Amedibacterium</taxon>
    </lineage>
</organism>
<feature type="transmembrane region" description="Helical" evidence="5">
    <location>
        <begin position="84"/>
        <end position="104"/>
    </location>
</feature>
<sequence>MPKVGMRMVKSAIAVFLCFVVFIIRGNNGIPFYSAIAAVLCMQPEVSDSMSKGKSRIISTLIGGCLGMVMLYFFQTYFTYQQDFLRYTIISIMIIPLLYIPVALHQPSSSYLSCVVFLSITVSHIGDQSAFIFGCNRILDTLIGIFLAIFVNAFHLPHKKHTELLIEMPFSMLLEANGKMNTYTKIHINQFLENGMNLLLTSSKTPDEALSSLMGLRGKLGMILMDGVVGFDLKNKDAYAIHTLEKEVWKSLYLSLRAENYLPFVYEVRDMLLYAHYEHFQNEVMKQMYMSKRKKDGIVYNAHQNLISEELDVSIVAMELYLCKEEMQQVHKILSQYQKQITWVQYPYDEQYVVLRIYPSEIAEKDIVSMLCKKRKLSDVYRISNDKTTSKEAIRELKHVFYKGK</sequence>
<evidence type="ECO:0000256" key="1">
    <source>
        <dbReference type="ARBA" id="ARBA00004141"/>
    </source>
</evidence>
<dbReference type="KEGG" id="aarg:Aargi30884_02160"/>
<evidence type="ECO:0000256" key="3">
    <source>
        <dbReference type="ARBA" id="ARBA00022989"/>
    </source>
</evidence>
<keyword evidence="3 5" id="KW-1133">Transmembrane helix</keyword>
<dbReference type="Proteomes" id="UP000464754">
    <property type="component" value="Chromosome"/>
</dbReference>
<dbReference type="InterPro" id="IPR023214">
    <property type="entry name" value="HAD_sf"/>
</dbReference>
<name>A0A6N4TEY1_9FIRM</name>
<dbReference type="RefSeq" id="WP_118276793.1">
    <property type="nucleotide sequence ID" value="NZ_AP019695.1"/>
</dbReference>
<dbReference type="GO" id="GO:0016020">
    <property type="term" value="C:membrane"/>
    <property type="evidence" value="ECO:0007669"/>
    <property type="project" value="UniProtKB-SubCell"/>
</dbReference>
<dbReference type="Pfam" id="PF13515">
    <property type="entry name" value="FUSC_2"/>
    <property type="match status" value="1"/>
</dbReference>
<gene>
    <name evidence="7" type="ORF">Aargi30884_02160</name>
</gene>
<dbReference type="SUPFAM" id="SSF56784">
    <property type="entry name" value="HAD-like"/>
    <property type="match status" value="1"/>
</dbReference>
<comment type="subcellular location">
    <subcellularLocation>
        <location evidence="1">Membrane</location>
        <topology evidence="1">Multi-pass membrane protein</topology>
    </subcellularLocation>
</comment>
<protein>
    <recommendedName>
        <fullName evidence="6">Integral membrane bound transporter domain-containing protein</fullName>
    </recommendedName>
</protein>
<dbReference type="Gene3D" id="3.40.50.1000">
    <property type="entry name" value="HAD superfamily/HAD-like"/>
    <property type="match status" value="1"/>
</dbReference>
<dbReference type="InterPro" id="IPR049453">
    <property type="entry name" value="Memb_transporter_dom"/>
</dbReference>
<feature type="transmembrane region" description="Helical" evidence="5">
    <location>
        <begin position="57"/>
        <end position="77"/>
    </location>
</feature>
<dbReference type="AlphaFoldDB" id="A0A6N4TEY1"/>
<evidence type="ECO:0000256" key="2">
    <source>
        <dbReference type="ARBA" id="ARBA00022692"/>
    </source>
</evidence>
<dbReference type="EMBL" id="AP019695">
    <property type="protein sequence ID" value="BBK21313.1"/>
    <property type="molecule type" value="Genomic_DNA"/>
</dbReference>
<evidence type="ECO:0000259" key="6">
    <source>
        <dbReference type="Pfam" id="PF13515"/>
    </source>
</evidence>
<evidence type="ECO:0000313" key="8">
    <source>
        <dbReference type="Proteomes" id="UP000464754"/>
    </source>
</evidence>
<dbReference type="Pfam" id="PF08282">
    <property type="entry name" value="Hydrolase_3"/>
    <property type="match status" value="1"/>
</dbReference>
<evidence type="ECO:0000256" key="5">
    <source>
        <dbReference type="SAM" id="Phobius"/>
    </source>
</evidence>
<feature type="transmembrane region" description="Helical" evidence="5">
    <location>
        <begin position="138"/>
        <end position="156"/>
    </location>
</feature>
<accession>A0A6N4TEY1</accession>
<evidence type="ECO:0000256" key="4">
    <source>
        <dbReference type="ARBA" id="ARBA00023136"/>
    </source>
</evidence>
<reference evidence="8" key="1">
    <citation type="submission" date="2019-05" db="EMBL/GenBank/DDBJ databases">
        <title>Complete genome sequencing of Absiella argi strain JCM 30884.</title>
        <authorList>
            <person name="Sakamoto M."/>
            <person name="Murakami T."/>
            <person name="Mori H."/>
        </authorList>
    </citation>
    <scope>NUCLEOTIDE SEQUENCE [LARGE SCALE GENOMIC DNA]</scope>
    <source>
        <strain evidence="8">JCM 30884</strain>
    </source>
</reference>
<keyword evidence="2 5" id="KW-0812">Transmembrane</keyword>
<dbReference type="Gene3D" id="3.30.1240.10">
    <property type="match status" value="1"/>
</dbReference>
<dbReference type="InterPro" id="IPR036412">
    <property type="entry name" value="HAD-like_sf"/>
</dbReference>
<feature type="domain" description="Integral membrane bound transporter" evidence="6">
    <location>
        <begin position="29"/>
        <end position="151"/>
    </location>
</feature>
<feature type="transmembrane region" description="Helical" evidence="5">
    <location>
        <begin position="110"/>
        <end position="126"/>
    </location>
</feature>
<proteinExistence type="predicted"/>
<evidence type="ECO:0000313" key="7">
    <source>
        <dbReference type="EMBL" id="BBK21313.1"/>
    </source>
</evidence>